<proteinExistence type="predicted"/>
<protein>
    <submittedName>
        <fullName evidence="1">Uncharacterized protein</fullName>
    </submittedName>
</protein>
<reference evidence="2" key="1">
    <citation type="journal article" date="2014" name="Soil Biol. Biochem.">
        <title>Structure and function of bacterial communities in ageing soils: Insights from the Mendocino ecological staircase.</title>
        <authorList>
            <person name="Uroz S."/>
            <person name="Tech J.J."/>
            <person name="Sawaya N.A."/>
            <person name="Frey-Klett P."/>
            <person name="Leveau J.H.J."/>
        </authorList>
    </citation>
    <scope>NUCLEOTIDE SEQUENCE [LARGE SCALE GENOMIC DNA]</scope>
    <source>
        <strain evidence="2">Cal35</strain>
    </source>
</reference>
<keyword evidence="2" id="KW-1185">Reference proteome</keyword>
<dbReference type="AlphaFoldDB" id="A0A0A1FCA9"/>
<gene>
    <name evidence="1" type="ORF">LT85_2116</name>
</gene>
<dbReference type="HOGENOM" id="CLU_2988804_0_0_4"/>
<accession>A0A0A1FCA9</accession>
<dbReference type="KEGG" id="care:LT85_2116"/>
<evidence type="ECO:0000313" key="2">
    <source>
        <dbReference type="Proteomes" id="UP000030302"/>
    </source>
</evidence>
<organism evidence="1 2">
    <name type="scientific">Collimonas arenae</name>
    <dbReference type="NCBI Taxonomy" id="279058"/>
    <lineage>
        <taxon>Bacteria</taxon>
        <taxon>Pseudomonadati</taxon>
        <taxon>Pseudomonadota</taxon>
        <taxon>Betaproteobacteria</taxon>
        <taxon>Burkholderiales</taxon>
        <taxon>Oxalobacteraceae</taxon>
        <taxon>Collimonas</taxon>
    </lineage>
</organism>
<sequence>MAKNIPAANYLSAVIGSNEALLVSNSLSTWHAPSASLRCWPIGSRLPASMFMLVLNF</sequence>
<evidence type="ECO:0000313" key="1">
    <source>
        <dbReference type="EMBL" id="AIY41274.1"/>
    </source>
</evidence>
<name>A0A0A1FCA9_9BURK</name>
<dbReference type="EMBL" id="CP009962">
    <property type="protein sequence ID" value="AIY41274.1"/>
    <property type="molecule type" value="Genomic_DNA"/>
</dbReference>
<dbReference type="Proteomes" id="UP000030302">
    <property type="component" value="Chromosome"/>
</dbReference>